<dbReference type="STRING" id="645274.SAMN04487901_108127"/>
<dbReference type="Pfam" id="PF01027">
    <property type="entry name" value="Bax1-I"/>
    <property type="match status" value="1"/>
</dbReference>
<keyword evidence="3 6" id="KW-0812">Transmembrane</keyword>
<dbReference type="PANTHER" id="PTHR23291:SF50">
    <property type="entry name" value="PROTEIN LIFEGUARD 4"/>
    <property type="match status" value="1"/>
</dbReference>
<evidence type="ECO:0000256" key="3">
    <source>
        <dbReference type="ARBA" id="ARBA00022692"/>
    </source>
</evidence>
<evidence type="ECO:0000313" key="7">
    <source>
        <dbReference type="EMBL" id="SDG73953.1"/>
    </source>
</evidence>
<reference evidence="8" key="1">
    <citation type="submission" date="2016-10" db="EMBL/GenBank/DDBJ databases">
        <authorList>
            <person name="Varghese N."/>
            <person name="Submissions S."/>
        </authorList>
    </citation>
    <scope>NUCLEOTIDE SEQUENCE [LARGE SCALE GENOMIC DNA]</scope>
    <source>
        <strain evidence="8">BP1-148</strain>
    </source>
</reference>
<proteinExistence type="inferred from homology"/>
<comment type="subcellular location">
    <subcellularLocation>
        <location evidence="1">Membrane</location>
        <topology evidence="1">Multi-pass membrane protein</topology>
    </subcellularLocation>
</comment>
<evidence type="ECO:0000256" key="5">
    <source>
        <dbReference type="ARBA" id="ARBA00023136"/>
    </source>
</evidence>
<gene>
    <name evidence="7" type="ORF">SAMN04487901_108127</name>
</gene>
<feature type="transmembrane region" description="Helical" evidence="6">
    <location>
        <begin position="31"/>
        <end position="49"/>
    </location>
</feature>
<feature type="transmembrane region" description="Helical" evidence="6">
    <location>
        <begin position="174"/>
        <end position="191"/>
    </location>
</feature>
<feature type="transmembrane region" description="Helical" evidence="6">
    <location>
        <begin position="121"/>
        <end position="139"/>
    </location>
</feature>
<dbReference type="PANTHER" id="PTHR23291">
    <property type="entry name" value="BAX INHIBITOR-RELATED"/>
    <property type="match status" value="1"/>
</dbReference>
<keyword evidence="5 6" id="KW-0472">Membrane</keyword>
<evidence type="ECO:0008006" key="9">
    <source>
        <dbReference type="Google" id="ProtNLM"/>
    </source>
</evidence>
<evidence type="ECO:0000313" key="8">
    <source>
        <dbReference type="Proteomes" id="UP000198779"/>
    </source>
</evidence>
<dbReference type="EMBL" id="FNCQ01000008">
    <property type="protein sequence ID" value="SDG73953.1"/>
    <property type="molecule type" value="Genomic_DNA"/>
</dbReference>
<name>A0A1G7WPW6_9BACT</name>
<dbReference type="RefSeq" id="WP_091817503.1">
    <property type="nucleotide sequence ID" value="NZ_CP091790.1"/>
</dbReference>
<sequence>MDYEEINYRSFSRERELESSAAFSVLMQKTYLWMTMALAITGLTAYIVAGNEMILNILLNFRAAIWILFIAEIGLVISLSAAIEKLSLTTATLMFIVYALLNGVTFSTLFLVYSLPSLATTFFVTAGTFGAMSAVGLFIKKDLSAIGRILIMALIGIIIATVVNIFLASTGLDVIITYLGVLIFVGLTAYDTQKIKKMFQMAPDASAHTQKYAVLAALTLYLDFINLFLYLLRFFGNRK</sequence>
<comment type="similarity">
    <text evidence="2 6">Belongs to the BI1 family.</text>
</comment>
<feature type="transmembrane region" description="Helical" evidence="6">
    <location>
        <begin position="95"/>
        <end position="115"/>
    </location>
</feature>
<protein>
    <recommendedName>
        <fullName evidence="9">Modulator of FtsH protease</fullName>
    </recommendedName>
</protein>
<feature type="transmembrane region" description="Helical" evidence="6">
    <location>
        <begin position="61"/>
        <end position="83"/>
    </location>
</feature>
<feature type="transmembrane region" description="Helical" evidence="6">
    <location>
        <begin position="212"/>
        <end position="232"/>
    </location>
</feature>
<dbReference type="CDD" id="cd10432">
    <property type="entry name" value="BI-1-like_bacterial"/>
    <property type="match status" value="1"/>
</dbReference>
<keyword evidence="8" id="KW-1185">Reference proteome</keyword>
<feature type="transmembrane region" description="Helical" evidence="6">
    <location>
        <begin position="146"/>
        <end position="168"/>
    </location>
</feature>
<evidence type="ECO:0000256" key="4">
    <source>
        <dbReference type="ARBA" id="ARBA00022989"/>
    </source>
</evidence>
<dbReference type="GO" id="GO:0005886">
    <property type="term" value="C:plasma membrane"/>
    <property type="evidence" value="ECO:0007669"/>
    <property type="project" value="TreeGrafter"/>
</dbReference>
<accession>A0A1G7WPW6</accession>
<evidence type="ECO:0000256" key="2">
    <source>
        <dbReference type="ARBA" id="ARBA00010350"/>
    </source>
</evidence>
<dbReference type="InterPro" id="IPR006214">
    <property type="entry name" value="Bax_inhibitor_1-related"/>
</dbReference>
<evidence type="ECO:0000256" key="1">
    <source>
        <dbReference type="ARBA" id="ARBA00004141"/>
    </source>
</evidence>
<keyword evidence="4 6" id="KW-1133">Transmembrane helix</keyword>
<organism evidence="7 8">
    <name type="scientific">Prevotella communis</name>
    <dbReference type="NCBI Taxonomy" id="2913614"/>
    <lineage>
        <taxon>Bacteria</taxon>
        <taxon>Pseudomonadati</taxon>
        <taxon>Bacteroidota</taxon>
        <taxon>Bacteroidia</taxon>
        <taxon>Bacteroidales</taxon>
        <taxon>Prevotellaceae</taxon>
        <taxon>Prevotella</taxon>
    </lineage>
</organism>
<dbReference type="Proteomes" id="UP000198779">
    <property type="component" value="Unassembled WGS sequence"/>
</dbReference>
<evidence type="ECO:0000256" key="6">
    <source>
        <dbReference type="RuleBase" id="RU004379"/>
    </source>
</evidence>
<dbReference type="AlphaFoldDB" id="A0A1G7WPW6"/>